<dbReference type="Proteomes" id="UP001174934">
    <property type="component" value="Unassembled WGS sequence"/>
</dbReference>
<reference evidence="2" key="1">
    <citation type="submission" date="2023-06" db="EMBL/GenBank/DDBJ databases">
        <title>Genome-scale phylogeny and comparative genomics of the fungal order Sordariales.</title>
        <authorList>
            <consortium name="Lawrence Berkeley National Laboratory"/>
            <person name="Hensen N."/>
            <person name="Bonometti L."/>
            <person name="Westerberg I."/>
            <person name="Brannstrom I.O."/>
            <person name="Guillou S."/>
            <person name="Cros-Aarteil S."/>
            <person name="Calhoun S."/>
            <person name="Haridas S."/>
            <person name="Kuo A."/>
            <person name="Mondo S."/>
            <person name="Pangilinan J."/>
            <person name="Riley R."/>
            <person name="LaButti K."/>
            <person name="Andreopoulos B."/>
            <person name="Lipzen A."/>
            <person name="Chen C."/>
            <person name="Yanf M."/>
            <person name="Daum C."/>
            <person name="Ng V."/>
            <person name="Clum A."/>
            <person name="Steindorff A."/>
            <person name="Ohm R."/>
            <person name="Martin F."/>
            <person name="Silar P."/>
            <person name="Natvig D."/>
            <person name="Lalanne C."/>
            <person name="Gautier V."/>
            <person name="Ament-velasquez S.L."/>
            <person name="Kruys A."/>
            <person name="Hutchinson M.I."/>
            <person name="Powell A.J."/>
            <person name="Barry K."/>
            <person name="Miller A.N."/>
            <person name="Grigoriev I.V."/>
            <person name="Debuchy R."/>
            <person name="Gladieux P."/>
            <person name="Thoren M.H."/>
            <person name="Johannesson H."/>
        </authorList>
    </citation>
    <scope>NUCLEOTIDE SEQUENCE</scope>
    <source>
        <strain evidence="2">SMH3391-2</strain>
    </source>
</reference>
<gene>
    <name evidence="2" type="ORF">B0T17DRAFT_224630</name>
</gene>
<keyword evidence="1" id="KW-1133">Transmembrane helix</keyword>
<evidence type="ECO:0000256" key="1">
    <source>
        <dbReference type="SAM" id="Phobius"/>
    </source>
</evidence>
<proteinExistence type="predicted"/>
<keyword evidence="1" id="KW-0472">Membrane</keyword>
<feature type="transmembrane region" description="Helical" evidence="1">
    <location>
        <begin position="34"/>
        <end position="58"/>
    </location>
</feature>
<feature type="transmembrane region" description="Helical" evidence="1">
    <location>
        <begin position="95"/>
        <end position="118"/>
    </location>
</feature>
<evidence type="ECO:0008006" key="4">
    <source>
        <dbReference type="Google" id="ProtNLM"/>
    </source>
</evidence>
<accession>A0AA39XAY3</accession>
<dbReference type="EMBL" id="JAULSR010000002">
    <property type="protein sequence ID" value="KAK0630583.1"/>
    <property type="molecule type" value="Genomic_DNA"/>
</dbReference>
<feature type="transmembrane region" description="Helical" evidence="1">
    <location>
        <begin position="124"/>
        <end position="145"/>
    </location>
</feature>
<evidence type="ECO:0000313" key="3">
    <source>
        <dbReference type="Proteomes" id="UP001174934"/>
    </source>
</evidence>
<evidence type="ECO:0000313" key="2">
    <source>
        <dbReference type="EMBL" id="KAK0630583.1"/>
    </source>
</evidence>
<name>A0AA39XAY3_9PEZI</name>
<keyword evidence="1" id="KW-0812">Transmembrane</keyword>
<sequence>MGREGDALPLRARPPGIVHGGVERRNDFELVFPYISFLFWYLSPSFLFVFSFAAIFSIPRSLPVYLSTYLPLPFHILLVLFLVRLLQKKSLLHLCVFPIIFWLSEMAVKWFCSLLHTLELHVGLVSWLGMACKMVYAITVMGGILGGQMIIGRGRLIDLN</sequence>
<feature type="transmembrane region" description="Helical" evidence="1">
    <location>
        <begin position="64"/>
        <end position="83"/>
    </location>
</feature>
<organism evidence="2 3">
    <name type="scientific">Bombardia bombarda</name>
    <dbReference type="NCBI Taxonomy" id="252184"/>
    <lineage>
        <taxon>Eukaryota</taxon>
        <taxon>Fungi</taxon>
        <taxon>Dikarya</taxon>
        <taxon>Ascomycota</taxon>
        <taxon>Pezizomycotina</taxon>
        <taxon>Sordariomycetes</taxon>
        <taxon>Sordariomycetidae</taxon>
        <taxon>Sordariales</taxon>
        <taxon>Lasiosphaeriaceae</taxon>
        <taxon>Bombardia</taxon>
    </lineage>
</organism>
<dbReference type="AlphaFoldDB" id="A0AA39XAY3"/>
<comment type="caution">
    <text evidence="2">The sequence shown here is derived from an EMBL/GenBank/DDBJ whole genome shotgun (WGS) entry which is preliminary data.</text>
</comment>
<protein>
    <recommendedName>
        <fullName evidence="4">Transmembrane protein</fullName>
    </recommendedName>
</protein>
<keyword evidence="3" id="KW-1185">Reference proteome</keyword>